<dbReference type="AlphaFoldDB" id="A0A117IMJ3"/>
<dbReference type="EMBL" id="BCTB01000017">
    <property type="protein sequence ID" value="GAT15338.1"/>
    <property type="molecule type" value="Genomic_DNA"/>
</dbReference>
<evidence type="ECO:0000256" key="1">
    <source>
        <dbReference type="SAM" id="MobiDB-lite"/>
    </source>
</evidence>
<proteinExistence type="predicted"/>
<dbReference type="Proteomes" id="UP000069654">
    <property type="component" value="Unassembled WGS sequence"/>
</dbReference>
<evidence type="ECO:0000313" key="2">
    <source>
        <dbReference type="EMBL" id="GAT15338.1"/>
    </source>
</evidence>
<feature type="compositionally biased region" description="Basic and acidic residues" evidence="1">
    <location>
        <begin position="57"/>
        <end position="82"/>
    </location>
</feature>
<sequence length="94" mass="9638">MLTVAGKEYAETDEHGAQAIGSQMHAGQSVAQAGQPATGPAQQVGESRATETVPTEASEKLSADSAQRDDVSERPATHHLSGDARQAAGSRPAE</sequence>
<feature type="compositionally biased region" description="Low complexity" evidence="1">
    <location>
        <begin position="31"/>
        <end position="43"/>
    </location>
</feature>
<evidence type="ECO:0000313" key="3">
    <source>
        <dbReference type="Proteomes" id="UP000069654"/>
    </source>
</evidence>
<accession>A0A117IMJ3</accession>
<reference evidence="2 3" key="1">
    <citation type="journal article" date="2016" name="Genome Announc.">
        <title>Draft Genome Sequences of Five Rapidly Growing Mycobacterium Species, M. thermoresistibile, M. fortuitum subsp. acetamidolyticum, M. canariasense, M. brisbanense, and M. novocastrense.</title>
        <authorList>
            <person name="Katahira K."/>
            <person name="Ogura Y."/>
            <person name="Gotoh Y."/>
            <person name="Hayashi T."/>
        </authorList>
    </citation>
    <scope>NUCLEOTIDE SEQUENCE [LARGE SCALE GENOMIC DNA]</scope>
    <source>
        <strain evidence="2 3">JCM6362</strain>
    </source>
</reference>
<name>A0A117IMJ3_MYCTH</name>
<feature type="region of interest" description="Disordered" evidence="1">
    <location>
        <begin position="1"/>
        <end position="94"/>
    </location>
</feature>
<protein>
    <submittedName>
        <fullName evidence="2">Uncharacterized protein</fullName>
    </submittedName>
</protein>
<comment type="caution">
    <text evidence="2">The sequence shown here is derived from an EMBL/GenBank/DDBJ whole genome shotgun (WGS) entry which is preliminary data.</text>
</comment>
<gene>
    <name evidence="2" type="ORF">RMCT_2308</name>
</gene>
<organism evidence="2 3">
    <name type="scientific">Mycolicibacterium thermoresistibile</name>
    <name type="common">Mycobacterium thermoresistibile</name>
    <dbReference type="NCBI Taxonomy" id="1797"/>
    <lineage>
        <taxon>Bacteria</taxon>
        <taxon>Bacillati</taxon>
        <taxon>Actinomycetota</taxon>
        <taxon>Actinomycetes</taxon>
        <taxon>Mycobacteriales</taxon>
        <taxon>Mycobacteriaceae</taxon>
        <taxon>Mycolicibacterium</taxon>
    </lineage>
</organism>
<reference evidence="3" key="2">
    <citation type="submission" date="2016-02" db="EMBL/GenBank/DDBJ databases">
        <title>Draft genome sequence of five rapidly growing Mycobacterium species.</title>
        <authorList>
            <person name="Katahira K."/>
            <person name="Gotou Y."/>
            <person name="Iida K."/>
            <person name="Ogura Y."/>
            <person name="Hayashi T."/>
        </authorList>
    </citation>
    <scope>NUCLEOTIDE SEQUENCE [LARGE SCALE GENOMIC DNA]</scope>
    <source>
        <strain evidence="3">JCM6362</strain>
    </source>
</reference>
<dbReference type="STRING" id="1797.RMCT_2308"/>